<organism evidence="2 3">
    <name type="scientific">Amylocarpus encephaloides</name>
    <dbReference type="NCBI Taxonomy" id="45428"/>
    <lineage>
        <taxon>Eukaryota</taxon>
        <taxon>Fungi</taxon>
        <taxon>Dikarya</taxon>
        <taxon>Ascomycota</taxon>
        <taxon>Pezizomycotina</taxon>
        <taxon>Leotiomycetes</taxon>
        <taxon>Helotiales</taxon>
        <taxon>Helotiales incertae sedis</taxon>
        <taxon>Amylocarpus</taxon>
    </lineage>
</organism>
<feature type="region of interest" description="Disordered" evidence="1">
    <location>
        <begin position="114"/>
        <end position="140"/>
    </location>
</feature>
<gene>
    <name evidence="2" type="ORF">BJ875DRAFT_351947</name>
</gene>
<dbReference type="OrthoDB" id="4319333at2759"/>
<evidence type="ECO:0000256" key="1">
    <source>
        <dbReference type="SAM" id="MobiDB-lite"/>
    </source>
</evidence>
<proteinExistence type="predicted"/>
<feature type="non-terminal residue" evidence="2">
    <location>
        <position position="1"/>
    </location>
</feature>
<dbReference type="EMBL" id="MU251492">
    <property type="protein sequence ID" value="KAG9233631.1"/>
    <property type="molecule type" value="Genomic_DNA"/>
</dbReference>
<evidence type="ECO:0000313" key="2">
    <source>
        <dbReference type="EMBL" id="KAG9233631.1"/>
    </source>
</evidence>
<reference evidence="2" key="1">
    <citation type="journal article" date="2021" name="IMA Fungus">
        <title>Genomic characterization of three marine fungi, including Emericellopsis atlantica sp. nov. with signatures of a generalist lifestyle and marine biomass degradation.</title>
        <authorList>
            <person name="Hagestad O.C."/>
            <person name="Hou L."/>
            <person name="Andersen J.H."/>
            <person name="Hansen E.H."/>
            <person name="Altermark B."/>
            <person name="Li C."/>
            <person name="Kuhnert E."/>
            <person name="Cox R.J."/>
            <person name="Crous P.W."/>
            <person name="Spatafora J.W."/>
            <person name="Lail K."/>
            <person name="Amirebrahimi M."/>
            <person name="Lipzen A."/>
            <person name="Pangilinan J."/>
            <person name="Andreopoulos W."/>
            <person name="Hayes R.D."/>
            <person name="Ng V."/>
            <person name="Grigoriev I.V."/>
            <person name="Jackson S.A."/>
            <person name="Sutton T.D.S."/>
            <person name="Dobson A.D.W."/>
            <person name="Rama T."/>
        </authorList>
    </citation>
    <scope>NUCLEOTIDE SEQUENCE</scope>
    <source>
        <strain evidence="2">TRa018bII</strain>
    </source>
</reference>
<feature type="non-terminal residue" evidence="2">
    <location>
        <position position="227"/>
    </location>
</feature>
<dbReference type="Proteomes" id="UP000824998">
    <property type="component" value="Unassembled WGS sequence"/>
</dbReference>
<evidence type="ECO:0000313" key="3">
    <source>
        <dbReference type="Proteomes" id="UP000824998"/>
    </source>
</evidence>
<dbReference type="Gene3D" id="3.50.4.10">
    <property type="entry name" value="Hepatocyte Growth Factor"/>
    <property type="match status" value="1"/>
</dbReference>
<comment type="caution">
    <text evidence="2">The sequence shown here is derived from an EMBL/GenBank/DDBJ whole genome shotgun (WGS) entry which is preliminary data.</text>
</comment>
<accession>A0A9P7YHE8</accession>
<protein>
    <recommendedName>
        <fullName evidence="4">Apple domain-containing protein</fullName>
    </recommendedName>
</protein>
<evidence type="ECO:0008006" key="4">
    <source>
        <dbReference type="Google" id="ProtNLM"/>
    </source>
</evidence>
<sequence>CDTGKTYRKADLSTPTGACCSAGNTFACSCKDGGSYVYDPLACPVLHRNIRITPTGPRFNLFCNISTKRKEIKVEPAASFIECVDACGSLAGCAGVEFNRLSKQCSFKSEFLTEDSEGGANNDVDSASMDPPPKCPDADGQTLTVGGVDYQLFCTHGWSTALPTSLSTKAENLYECTRQCTERGASCQGSNYWFANKDCVMTSAFEFPPTGGAAGTSVVGAIPKRKK</sequence>
<dbReference type="AlphaFoldDB" id="A0A9P7YHE8"/>
<keyword evidence="3" id="KW-1185">Reference proteome</keyword>
<name>A0A9P7YHE8_9HELO</name>